<protein>
    <submittedName>
        <fullName evidence="3">Uncharacterized protein</fullName>
    </submittedName>
</protein>
<feature type="transmembrane region" description="Helical" evidence="2">
    <location>
        <begin position="210"/>
        <end position="228"/>
    </location>
</feature>
<evidence type="ECO:0000313" key="4">
    <source>
        <dbReference type="Proteomes" id="UP001342314"/>
    </source>
</evidence>
<sequence>MQGEWCTLKAAETCCGVVCGNAPISGPATVLVFTLGTLMNLGVCYGWKSEAPFNLMLQLLGTDGAVVGMLVRTTGNKFHLSAFHAPFALLALMSSIPVLVAACTVEVELFHNLSLPVLAELEGTELGKQLIEAGMAKPETPPKERPRLPPTAHSHPVTKKDLEAAEQLTRGRRLRQAMVPTGKTALLGVVNSSAVDADCFFHVQTATVMCALHFVFWIGAFFWIHLGFGEPAQANCLDELPLSQYGRTMAIMTGVYLVYGLFWFFCLAYGLFRPKLHTKAERWDGLQVFAAFHSSPEPLSLTIYLDSTGKLPVLRSWRWYVEAVEPSKSGWKRSREIIRACYCLLPFAAWTGCYLTLWFLALDKFLLLGNNPWDWGQVTASVVDGLAQGQSVKDGAQALVKLRHELNNATTDLGKIRDKEPADRVSSRPPRLPPLRLRTREKKIQNDDDSDRRYSSSSHGHSSISSSTSRSHAPGSTSRSHAPAPGRDILDHIQAEQKDFNTEWERRRGAWTHK</sequence>
<evidence type="ECO:0000313" key="3">
    <source>
        <dbReference type="EMBL" id="GJN88658.1"/>
    </source>
</evidence>
<feature type="transmembrane region" description="Helical" evidence="2">
    <location>
        <begin position="28"/>
        <end position="46"/>
    </location>
</feature>
<gene>
    <name evidence="3" type="ORF">Rhopal_001624-T1</name>
</gene>
<feature type="transmembrane region" description="Helical" evidence="2">
    <location>
        <begin position="83"/>
        <end position="105"/>
    </location>
</feature>
<name>A0AAV5GJ05_9BASI</name>
<feature type="transmembrane region" description="Helical" evidence="2">
    <location>
        <begin position="337"/>
        <end position="361"/>
    </location>
</feature>
<organism evidence="3 4">
    <name type="scientific">Rhodotorula paludigena</name>
    <dbReference type="NCBI Taxonomy" id="86838"/>
    <lineage>
        <taxon>Eukaryota</taxon>
        <taxon>Fungi</taxon>
        <taxon>Dikarya</taxon>
        <taxon>Basidiomycota</taxon>
        <taxon>Pucciniomycotina</taxon>
        <taxon>Microbotryomycetes</taxon>
        <taxon>Sporidiobolales</taxon>
        <taxon>Sporidiobolaceae</taxon>
        <taxon>Rhodotorula</taxon>
    </lineage>
</organism>
<feature type="region of interest" description="Disordered" evidence="1">
    <location>
        <begin position="411"/>
        <end position="514"/>
    </location>
</feature>
<keyword evidence="2" id="KW-0472">Membrane</keyword>
<comment type="caution">
    <text evidence="3">The sequence shown here is derived from an EMBL/GenBank/DDBJ whole genome shotgun (WGS) entry which is preliminary data.</text>
</comment>
<feature type="region of interest" description="Disordered" evidence="1">
    <location>
        <begin position="135"/>
        <end position="162"/>
    </location>
</feature>
<feature type="compositionally biased region" description="Low complexity" evidence="1">
    <location>
        <begin position="455"/>
        <end position="472"/>
    </location>
</feature>
<feature type="compositionally biased region" description="Basic and acidic residues" evidence="1">
    <location>
        <begin position="442"/>
        <end position="454"/>
    </location>
</feature>
<evidence type="ECO:0000256" key="2">
    <source>
        <dbReference type="SAM" id="Phobius"/>
    </source>
</evidence>
<feature type="compositionally biased region" description="Basic and acidic residues" evidence="1">
    <location>
        <begin position="488"/>
        <end position="508"/>
    </location>
</feature>
<dbReference type="EMBL" id="BQKY01000003">
    <property type="protein sequence ID" value="GJN88658.1"/>
    <property type="molecule type" value="Genomic_DNA"/>
</dbReference>
<keyword evidence="2" id="KW-0812">Transmembrane</keyword>
<proteinExistence type="predicted"/>
<reference evidence="3 4" key="1">
    <citation type="submission" date="2021-12" db="EMBL/GenBank/DDBJ databases">
        <title>High titer production of polyol ester of fatty acids by Rhodotorula paludigena BS15 towards product separation-free biomass refinery.</title>
        <authorList>
            <person name="Mano J."/>
            <person name="Ono H."/>
            <person name="Tanaka T."/>
            <person name="Naito K."/>
            <person name="Sushida H."/>
            <person name="Ike M."/>
            <person name="Tokuyasu K."/>
            <person name="Kitaoka M."/>
        </authorList>
    </citation>
    <scope>NUCLEOTIDE SEQUENCE [LARGE SCALE GENOMIC DNA]</scope>
    <source>
        <strain evidence="3 4">BS15</strain>
    </source>
</reference>
<feature type="transmembrane region" description="Helical" evidence="2">
    <location>
        <begin position="248"/>
        <end position="272"/>
    </location>
</feature>
<keyword evidence="4" id="KW-1185">Reference proteome</keyword>
<accession>A0AAV5GJ05</accession>
<keyword evidence="2" id="KW-1133">Transmembrane helix</keyword>
<evidence type="ECO:0000256" key="1">
    <source>
        <dbReference type="SAM" id="MobiDB-lite"/>
    </source>
</evidence>
<dbReference type="AlphaFoldDB" id="A0AAV5GJ05"/>
<feature type="compositionally biased region" description="Basic and acidic residues" evidence="1">
    <location>
        <begin position="414"/>
        <end position="426"/>
    </location>
</feature>
<dbReference type="Proteomes" id="UP001342314">
    <property type="component" value="Unassembled WGS sequence"/>
</dbReference>